<feature type="compositionally biased region" description="Acidic residues" evidence="1">
    <location>
        <begin position="271"/>
        <end position="284"/>
    </location>
</feature>
<accession>A0A317XMF3</accession>
<protein>
    <submittedName>
        <fullName evidence="2">Uncharacterized protein</fullName>
    </submittedName>
</protein>
<feature type="region of interest" description="Disordered" evidence="1">
    <location>
        <begin position="140"/>
        <end position="163"/>
    </location>
</feature>
<dbReference type="Proteomes" id="UP000246740">
    <property type="component" value="Unassembled WGS sequence"/>
</dbReference>
<feature type="region of interest" description="Disordered" evidence="1">
    <location>
        <begin position="335"/>
        <end position="364"/>
    </location>
</feature>
<reference evidence="2 3" key="1">
    <citation type="journal article" date="2018" name="Mol. Biol. Evol.">
        <title>Broad Genomic Sampling Reveals a Smut Pathogenic Ancestry of the Fungal Clade Ustilaginomycotina.</title>
        <authorList>
            <person name="Kijpornyongpan T."/>
            <person name="Mondo S.J."/>
            <person name="Barry K."/>
            <person name="Sandor L."/>
            <person name="Lee J."/>
            <person name="Lipzen A."/>
            <person name="Pangilinan J."/>
            <person name="LaButti K."/>
            <person name="Hainaut M."/>
            <person name="Henrissat B."/>
            <person name="Grigoriev I.V."/>
            <person name="Spatafora J.W."/>
            <person name="Aime M.C."/>
        </authorList>
    </citation>
    <scope>NUCLEOTIDE SEQUENCE [LARGE SCALE GENOMIC DNA]</scope>
    <source>
        <strain evidence="2 3">MCA 3645</strain>
    </source>
</reference>
<feature type="region of interest" description="Disordered" evidence="1">
    <location>
        <begin position="60"/>
        <end position="94"/>
    </location>
</feature>
<proteinExistence type="predicted"/>
<feature type="region of interest" description="Disordered" evidence="1">
    <location>
        <begin position="257"/>
        <end position="284"/>
    </location>
</feature>
<dbReference type="PANTHER" id="PTHR14659:SF1">
    <property type="entry name" value="ALPHA- AND GAMMA-ADAPTIN-BINDING PROTEIN P34"/>
    <property type="match status" value="1"/>
</dbReference>
<evidence type="ECO:0000313" key="3">
    <source>
        <dbReference type="Proteomes" id="UP000246740"/>
    </source>
</evidence>
<evidence type="ECO:0000313" key="2">
    <source>
        <dbReference type="EMBL" id="PWY99019.1"/>
    </source>
</evidence>
<evidence type="ECO:0000256" key="1">
    <source>
        <dbReference type="SAM" id="MobiDB-lite"/>
    </source>
</evidence>
<name>A0A317XMF3_9BASI</name>
<dbReference type="AlphaFoldDB" id="A0A317XMF3"/>
<dbReference type="InParanoid" id="A0A317XMF3"/>
<dbReference type="OrthoDB" id="3362485at2759"/>
<dbReference type="InterPro" id="IPR019341">
    <property type="entry name" value="Alpha/Gamma-adaptin-bd_p34"/>
</dbReference>
<sequence length="587" mass="62017">MAISLDSAMDASLNTVAVVPLDVSRGVSGSRNASSSRLAIAGFLSRAAANLCHAVAQGSSAEQQDSLAPADASGTHGDDDDDDEGGSSFTYSGQPSADVSDVLADSWVSTVPWHISNRYYDVDVVLKTTQTRSLATTPLRVGQPAHSTGDNAEDATDANHPGSFSGAPAYVLVVDRTSSLDQHRQAIQYIEANIASGFDADISIVAGITSVSSATLQPLDPLDSSSSTASEVSKPPTTSDLVALYADAGWEFIPLDEGAEDEGDSTGGSDAQDDSDGYSEEDHDQDGIERIREALMNHMWNGLVRKEDRRNALGHQDARSDPALAQFTSRGFSDALDSTLDGDDAEESTSHSADGTDNNVPVAARRPPTLEDLLKGTALPDLGLDTHAAPDGLDEKLAQLFLSQSNEPRNLAELEAFLESEDPSWPSTSGASKDFDAVTTGSGARFEDDFDDFLPFQSGTRTGSAPTDASFQQTPDLHGRDGRDENDTDALPSNHEIADMQTRLFGSNAASRLESGPLGLGPAASAHDQHDFAAQLQQLQFHTERVRGIQDPDRRRKEAALVALAFSMQWGDGDDPTTGSAAGGMNF</sequence>
<feature type="compositionally biased region" description="Polar residues" evidence="1">
    <location>
        <begin position="228"/>
        <end position="237"/>
    </location>
</feature>
<feature type="compositionally biased region" description="Polar residues" evidence="1">
    <location>
        <begin position="457"/>
        <end position="475"/>
    </location>
</feature>
<dbReference type="PANTHER" id="PTHR14659">
    <property type="entry name" value="ALPHA- AND GAMMA-ADAPTIN-BINDING PROTEIN P34"/>
    <property type="match status" value="1"/>
</dbReference>
<feature type="region of interest" description="Disordered" evidence="1">
    <location>
        <begin position="449"/>
        <end position="492"/>
    </location>
</feature>
<dbReference type="EMBL" id="KZ819196">
    <property type="protein sequence ID" value="PWY99019.1"/>
    <property type="molecule type" value="Genomic_DNA"/>
</dbReference>
<keyword evidence="3" id="KW-1185">Reference proteome</keyword>
<feature type="region of interest" description="Disordered" evidence="1">
    <location>
        <begin position="216"/>
        <end position="237"/>
    </location>
</feature>
<organism evidence="2 3">
    <name type="scientific">Testicularia cyperi</name>
    <dbReference type="NCBI Taxonomy" id="1882483"/>
    <lineage>
        <taxon>Eukaryota</taxon>
        <taxon>Fungi</taxon>
        <taxon>Dikarya</taxon>
        <taxon>Basidiomycota</taxon>
        <taxon>Ustilaginomycotina</taxon>
        <taxon>Ustilaginomycetes</taxon>
        <taxon>Ustilaginales</taxon>
        <taxon>Anthracoideaceae</taxon>
        <taxon>Testicularia</taxon>
    </lineage>
</organism>
<feature type="compositionally biased region" description="Polar residues" evidence="1">
    <location>
        <begin position="350"/>
        <end position="359"/>
    </location>
</feature>
<gene>
    <name evidence="2" type="ORF">BCV70DRAFT_201239</name>
</gene>
<feature type="compositionally biased region" description="Low complexity" evidence="1">
    <location>
        <begin position="218"/>
        <end position="227"/>
    </location>
</feature>